<dbReference type="EMBL" id="LBBL01000231">
    <property type="protein sequence ID" value="KKF93556.1"/>
    <property type="molecule type" value="Genomic_DNA"/>
</dbReference>
<dbReference type="AlphaFoldDB" id="A0A0F8AYW1"/>
<proteinExistence type="predicted"/>
<evidence type="ECO:0000313" key="3">
    <source>
        <dbReference type="Proteomes" id="UP000034841"/>
    </source>
</evidence>
<feature type="signal peptide" evidence="1">
    <location>
        <begin position="1"/>
        <end position="20"/>
    </location>
</feature>
<organism evidence="2 3">
    <name type="scientific">Ceratocystis fimbriata f. sp. platani</name>
    <dbReference type="NCBI Taxonomy" id="88771"/>
    <lineage>
        <taxon>Eukaryota</taxon>
        <taxon>Fungi</taxon>
        <taxon>Dikarya</taxon>
        <taxon>Ascomycota</taxon>
        <taxon>Pezizomycotina</taxon>
        <taxon>Sordariomycetes</taxon>
        <taxon>Hypocreomycetidae</taxon>
        <taxon>Microascales</taxon>
        <taxon>Ceratocystidaceae</taxon>
        <taxon>Ceratocystis</taxon>
    </lineage>
</organism>
<evidence type="ECO:0000313" key="2">
    <source>
        <dbReference type="EMBL" id="KKF93556.1"/>
    </source>
</evidence>
<comment type="caution">
    <text evidence="2">The sequence shown here is derived from an EMBL/GenBank/DDBJ whole genome shotgun (WGS) entry which is preliminary data.</text>
</comment>
<reference evidence="2 3" key="1">
    <citation type="submission" date="2015-04" db="EMBL/GenBank/DDBJ databases">
        <title>Genome sequence of Ceratocystis platani, a major pathogen of plane trees.</title>
        <authorList>
            <person name="Belbahri L."/>
        </authorList>
    </citation>
    <scope>NUCLEOTIDE SEQUENCE [LARGE SCALE GENOMIC DNA]</scope>
    <source>
        <strain evidence="2 3">CFO</strain>
    </source>
</reference>
<evidence type="ECO:0000256" key="1">
    <source>
        <dbReference type="SAM" id="SignalP"/>
    </source>
</evidence>
<dbReference type="OrthoDB" id="4813742at2759"/>
<keyword evidence="3" id="KW-1185">Reference proteome</keyword>
<feature type="chain" id="PRO_5002527249" evidence="1">
    <location>
        <begin position="21"/>
        <end position="223"/>
    </location>
</feature>
<keyword evidence="1" id="KW-0732">Signal</keyword>
<sequence>MKFPFCSLPLALSLLGIAQAGILEDCGYEIETDDSTHSVYSYYYGESSRTLTKIDFYPEGTAAAIQIAKNDEELDHYYKLSLPEIFDALCEKENVKLDDITWLIFDVYKDPDTNKLISGIRDNHNSGLDDVRIPRGGDEWMEILETKYYKQAMDLINRPLRKIFLGHYIQTDILGNKIPTDRIFFNLRKNAQTAVSKTTPPKTPVTEIQPHFKEQEATLRAAR</sequence>
<dbReference type="Proteomes" id="UP000034841">
    <property type="component" value="Unassembled WGS sequence"/>
</dbReference>
<accession>A0A0F8AYW1</accession>
<gene>
    <name evidence="2" type="ORF">CFO_g4087</name>
</gene>
<name>A0A0F8AYW1_CERFI</name>
<protein>
    <submittedName>
        <fullName evidence="2">Uncharacterized protein</fullName>
    </submittedName>
</protein>